<comment type="subcellular location">
    <subcellularLocation>
        <location evidence="1 9">Cytoplasm</location>
    </subcellularLocation>
</comment>
<evidence type="ECO:0000313" key="11">
    <source>
        <dbReference type="EMBL" id="AIF83276.1"/>
    </source>
</evidence>
<keyword evidence="7 9" id="KW-0689">Ribosomal protein</keyword>
<dbReference type="Proteomes" id="UP000028194">
    <property type="component" value="Chromosome"/>
</dbReference>
<dbReference type="KEGG" id="nev:NTE_01204"/>
<sequence length="127" mass="13638">MSKPYFVKFEVSKDLANAAYEAVRVAKQSGKVRKGTNETTKAIERGISKLVVIAEDVEPPEVVAHLPILCEERNASYIFVPSKQQLGMSLGIDVGSAAATIVEAGEAQHIVEQVVNSIAGLKTAKKE</sequence>
<dbReference type="eggNOG" id="arCOG01751">
    <property type="taxonomic scope" value="Archaea"/>
</dbReference>
<feature type="domain" description="Ribosomal protein eL8/eL30/eS12/Gadd45" evidence="10">
    <location>
        <begin position="18"/>
        <end position="109"/>
    </location>
</feature>
<gene>
    <name evidence="9" type="primary">rpl7ae</name>
    <name evidence="11" type="ORF">NTE_01204</name>
</gene>
<evidence type="ECO:0000313" key="12">
    <source>
        <dbReference type="Proteomes" id="UP000028194"/>
    </source>
</evidence>
<keyword evidence="4 9" id="KW-0819">tRNA processing</keyword>
<evidence type="ECO:0000256" key="3">
    <source>
        <dbReference type="ARBA" id="ARBA00022490"/>
    </source>
</evidence>
<dbReference type="STRING" id="1459636.NTE_01204"/>
<reference evidence="11 12" key="1">
    <citation type="journal article" date="2014" name="PLoS ONE">
        <title>Genome Sequence of Candidatus Nitrososphaera evergladensis from Group I.1b Enriched from Everglades Soil Reveals Novel Genomic Features of the Ammonia-Oxidizing Archaea.</title>
        <authorList>
            <person name="Zhalnina K.V."/>
            <person name="Dias R."/>
            <person name="Leonard M.T."/>
            <person name="Dorr de Quadros P."/>
            <person name="Camargo F.A."/>
            <person name="Drew J.C."/>
            <person name="Farmerie W.G."/>
            <person name="Daroub S.H."/>
            <person name="Triplett E.W."/>
        </authorList>
    </citation>
    <scope>NUCLEOTIDE SEQUENCE [LARGE SCALE GENOMIC DNA]</scope>
    <source>
        <strain evidence="11 12">SR1</strain>
    </source>
</reference>
<dbReference type="HAMAP" id="MF_00326">
    <property type="entry name" value="Ribosomal_eL8"/>
    <property type="match status" value="1"/>
</dbReference>
<evidence type="ECO:0000256" key="7">
    <source>
        <dbReference type="ARBA" id="ARBA00022980"/>
    </source>
</evidence>
<dbReference type="PANTHER" id="PTHR23105">
    <property type="entry name" value="RIBOSOMAL PROTEIN L7AE FAMILY MEMBER"/>
    <property type="match status" value="1"/>
</dbReference>
<dbReference type="AlphaFoldDB" id="A0A075MP26"/>
<proteinExistence type="inferred from homology"/>
<dbReference type="GO" id="GO:0004526">
    <property type="term" value="F:ribonuclease P activity"/>
    <property type="evidence" value="ECO:0007669"/>
    <property type="project" value="UniProtKB-UniRule"/>
</dbReference>
<dbReference type="RefSeq" id="WP_148700068.1">
    <property type="nucleotide sequence ID" value="NZ_CP007174.1"/>
</dbReference>
<dbReference type="GO" id="GO:0003735">
    <property type="term" value="F:structural constituent of ribosome"/>
    <property type="evidence" value="ECO:0007669"/>
    <property type="project" value="InterPro"/>
</dbReference>
<evidence type="ECO:0000256" key="4">
    <source>
        <dbReference type="ARBA" id="ARBA00022694"/>
    </source>
</evidence>
<keyword evidence="12" id="KW-1185">Reference proteome</keyword>
<name>A0A075MP26_9ARCH</name>
<dbReference type="SUPFAM" id="SSF55315">
    <property type="entry name" value="L30e-like"/>
    <property type="match status" value="1"/>
</dbReference>
<dbReference type="InterPro" id="IPR050257">
    <property type="entry name" value="eL8/uL1-like"/>
</dbReference>
<dbReference type="FunFam" id="3.30.1330.30:FF:000020">
    <property type="entry name" value="50S ribosomal protein L7Ae"/>
    <property type="match status" value="1"/>
</dbReference>
<keyword evidence="6 9" id="KW-0694">RNA-binding</keyword>
<comment type="similarity">
    <text evidence="2 9">Belongs to the eukaryotic ribosomal protein eL8 family.</text>
</comment>
<organism evidence="11 12">
    <name type="scientific">Candidatus Nitrososphaera evergladensis SR1</name>
    <dbReference type="NCBI Taxonomy" id="1459636"/>
    <lineage>
        <taxon>Archaea</taxon>
        <taxon>Nitrososphaerota</taxon>
        <taxon>Nitrososphaeria</taxon>
        <taxon>Nitrososphaerales</taxon>
        <taxon>Nitrososphaeraceae</taxon>
        <taxon>Nitrososphaera</taxon>
    </lineage>
</organism>
<evidence type="ECO:0000256" key="2">
    <source>
        <dbReference type="ARBA" id="ARBA00007337"/>
    </source>
</evidence>
<keyword evidence="8 9" id="KW-0687">Ribonucleoprotein</keyword>
<dbReference type="GO" id="GO:0006412">
    <property type="term" value="P:translation"/>
    <property type="evidence" value="ECO:0007669"/>
    <property type="project" value="UniProtKB-UniRule"/>
</dbReference>
<evidence type="ECO:0000256" key="8">
    <source>
        <dbReference type="ARBA" id="ARBA00023274"/>
    </source>
</evidence>
<dbReference type="GeneID" id="41597013"/>
<dbReference type="NCBIfam" id="TIGR03677">
    <property type="entry name" value="eL8_ribo"/>
    <property type="match status" value="1"/>
</dbReference>
<evidence type="ECO:0000256" key="1">
    <source>
        <dbReference type="ARBA" id="ARBA00004496"/>
    </source>
</evidence>
<evidence type="ECO:0000256" key="6">
    <source>
        <dbReference type="ARBA" id="ARBA00022884"/>
    </source>
</evidence>
<comment type="function">
    <text evidence="9">Multifunctional RNA-binding protein that recognizes the K-turn motif in ribosomal RNA, the RNA component of RNase P, box H/ACA, box C/D and box C'/D' sRNAs.</text>
</comment>
<evidence type="ECO:0000259" key="10">
    <source>
        <dbReference type="Pfam" id="PF01248"/>
    </source>
</evidence>
<dbReference type="PRINTS" id="PR00884">
    <property type="entry name" value="RIBOSOMALHS6"/>
</dbReference>
<dbReference type="Pfam" id="PF01248">
    <property type="entry name" value="Ribosomal_L7Ae"/>
    <property type="match status" value="1"/>
</dbReference>
<evidence type="ECO:0000256" key="5">
    <source>
        <dbReference type="ARBA" id="ARBA00022730"/>
    </source>
</evidence>
<dbReference type="GO" id="GO:0005737">
    <property type="term" value="C:cytoplasm"/>
    <property type="evidence" value="ECO:0007669"/>
    <property type="project" value="UniProtKB-SubCell"/>
</dbReference>
<dbReference type="GO" id="GO:1990904">
    <property type="term" value="C:ribonucleoprotein complex"/>
    <property type="evidence" value="ECO:0007669"/>
    <property type="project" value="UniProtKB-KW"/>
</dbReference>
<dbReference type="PRINTS" id="PR00881">
    <property type="entry name" value="L7ARS6FAMILY"/>
</dbReference>
<comment type="subunit">
    <text evidence="9">Part of the 50S ribosomal subunit. Probably part of the RNase P complex.</text>
</comment>
<dbReference type="GO" id="GO:0019843">
    <property type="term" value="F:rRNA binding"/>
    <property type="evidence" value="ECO:0007669"/>
    <property type="project" value="UniProtKB-KW"/>
</dbReference>
<dbReference type="HOGENOM" id="CLU_084513_4_0_2"/>
<dbReference type="InterPro" id="IPR029064">
    <property type="entry name" value="Ribosomal_eL30-like_sf"/>
</dbReference>
<dbReference type="InterPro" id="IPR004038">
    <property type="entry name" value="Ribosomal_eL8/eL30/eS12/Gad45"/>
</dbReference>
<keyword evidence="5 9" id="KW-0699">rRNA-binding</keyword>
<dbReference type="InterPro" id="IPR018492">
    <property type="entry name" value="Ribosomal_eL8/Nhp2"/>
</dbReference>
<dbReference type="OrthoDB" id="25810at2157"/>
<protein>
    <recommendedName>
        <fullName evidence="9">Large ribosomal subunit protein eL8</fullName>
    </recommendedName>
</protein>
<dbReference type="InterPro" id="IPR022481">
    <property type="entry name" value="Ribosomal_eL8_arc"/>
</dbReference>
<accession>A0A075MP26</accession>
<dbReference type="EMBL" id="CP007174">
    <property type="protein sequence ID" value="AIF83276.1"/>
    <property type="molecule type" value="Genomic_DNA"/>
</dbReference>
<dbReference type="GO" id="GO:0001682">
    <property type="term" value="P:tRNA 5'-leader removal"/>
    <property type="evidence" value="ECO:0007669"/>
    <property type="project" value="UniProtKB-UniRule"/>
</dbReference>
<evidence type="ECO:0000256" key="9">
    <source>
        <dbReference type="HAMAP-Rule" id="MF_00326"/>
    </source>
</evidence>
<keyword evidence="3 9" id="KW-0963">Cytoplasm</keyword>
<dbReference type="Gene3D" id="3.30.1330.30">
    <property type="match status" value="1"/>
</dbReference>
<dbReference type="GO" id="GO:0005840">
    <property type="term" value="C:ribosome"/>
    <property type="evidence" value="ECO:0007669"/>
    <property type="project" value="UniProtKB-KW"/>
</dbReference>